<keyword evidence="1" id="KW-0175">Coiled coil</keyword>
<comment type="caution">
    <text evidence="3">The sequence shown here is derived from an EMBL/GenBank/DDBJ whole genome shotgun (WGS) entry which is preliminary data.</text>
</comment>
<dbReference type="AlphaFoldDB" id="A0AAW0X9Z9"/>
<sequence length="512" mass="56306">MALPRKISHSCSAGVLPTFTHLRVGRDGMVMVPAPTRPPAAHHGHVHIPHGSQLLRVWVEVRGAGLYVYPHRAASLPSLVVPQLDLCDVTVSREDTSPAYRVSLSLRGSEQASVYLSSEEEANMWATKLRVTAVRRSLQLEGLNLECGAADYPFPGTEGDACGDLSSCSCTPLHEDEVEEEDDEEELARKALNTVFGFLHPCYCEQDYPGSGDSCEAESQGEEDEEGEGGHCGPLLLETSADSVVNHGVRLRHPRRLCQESTRDDASRRELLQQMLTTKSLLEKKQKNRRSGAGAWMVTAGEVANEYDRAQHEAQQSALRKVVILRQRKNSTAIKMATLERQQSSKKKREADVTVQLEALRTRLSSLDTQLKESEQDTERMLQDLEHRRNQELHLIQDLGCVDEDLGNVTSCGSEDTNLLKGSRGGSLKGSSHGGSLKSSHGSTLMGSLPSIVVSSGERKSPEKIFGIKVGGFEGRLKGRNPLHFLDLKLRVSRRHKSSECLTTAATHTPDR</sequence>
<evidence type="ECO:0008006" key="5">
    <source>
        <dbReference type="Google" id="ProtNLM"/>
    </source>
</evidence>
<reference evidence="3 4" key="1">
    <citation type="journal article" date="2024" name="BMC Genomics">
        <title>Genome assembly of redclaw crayfish (Cherax quadricarinatus) provides insights into its immune adaptation and hypoxia tolerance.</title>
        <authorList>
            <person name="Liu Z."/>
            <person name="Zheng J."/>
            <person name="Li H."/>
            <person name="Fang K."/>
            <person name="Wang S."/>
            <person name="He J."/>
            <person name="Zhou D."/>
            <person name="Weng S."/>
            <person name="Chi M."/>
            <person name="Gu Z."/>
            <person name="He J."/>
            <person name="Li F."/>
            <person name="Wang M."/>
        </authorList>
    </citation>
    <scope>NUCLEOTIDE SEQUENCE [LARGE SCALE GENOMIC DNA]</scope>
    <source>
        <strain evidence="3">ZL_2023a</strain>
    </source>
</reference>
<dbReference type="InterPro" id="IPR011993">
    <property type="entry name" value="PH-like_dom_sf"/>
</dbReference>
<feature type="compositionally biased region" description="Acidic residues" evidence="2">
    <location>
        <begin position="215"/>
        <end position="227"/>
    </location>
</feature>
<feature type="compositionally biased region" description="Low complexity" evidence="2">
    <location>
        <begin position="429"/>
        <end position="443"/>
    </location>
</feature>
<keyword evidence="4" id="KW-1185">Reference proteome</keyword>
<dbReference type="Gene3D" id="2.30.29.30">
    <property type="entry name" value="Pleckstrin-homology domain (PH domain)/Phosphotyrosine-binding domain (PTB)"/>
    <property type="match status" value="1"/>
</dbReference>
<dbReference type="Proteomes" id="UP001445076">
    <property type="component" value="Unassembled WGS sequence"/>
</dbReference>
<evidence type="ECO:0000313" key="3">
    <source>
        <dbReference type="EMBL" id="KAK8741167.1"/>
    </source>
</evidence>
<feature type="coiled-coil region" evidence="1">
    <location>
        <begin position="357"/>
        <end position="384"/>
    </location>
</feature>
<gene>
    <name evidence="3" type="ORF">OTU49_002531</name>
</gene>
<accession>A0AAW0X9Z9</accession>
<dbReference type="EMBL" id="JARKIK010000031">
    <property type="protein sequence ID" value="KAK8741167.1"/>
    <property type="molecule type" value="Genomic_DNA"/>
</dbReference>
<feature type="region of interest" description="Disordered" evidence="2">
    <location>
        <begin position="422"/>
        <end position="444"/>
    </location>
</feature>
<organism evidence="3 4">
    <name type="scientific">Cherax quadricarinatus</name>
    <name type="common">Australian red claw crayfish</name>
    <dbReference type="NCBI Taxonomy" id="27406"/>
    <lineage>
        <taxon>Eukaryota</taxon>
        <taxon>Metazoa</taxon>
        <taxon>Ecdysozoa</taxon>
        <taxon>Arthropoda</taxon>
        <taxon>Crustacea</taxon>
        <taxon>Multicrustacea</taxon>
        <taxon>Malacostraca</taxon>
        <taxon>Eumalacostraca</taxon>
        <taxon>Eucarida</taxon>
        <taxon>Decapoda</taxon>
        <taxon>Pleocyemata</taxon>
        <taxon>Astacidea</taxon>
        <taxon>Parastacoidea</taxon>
        <taxon>Parastacidae</taxon>
        <taxon>Cherax</taxon>
    </lineage>
</organism>
<feature type="region of interest" description="Disordered" evidence="2">
    <location>
        <begin position="213"/>
        <end position="234"/>
    </location>
</feature>
<feature type="non-terminal residue" evidence="3">
    <location>
        <position position="512"/>
    </location>
</feature>
<evidence type="ECO:0000256" key="2">
    <source>
        <dbReference type="SAM" id="MobiDB-lite"/>
    </source>
</evidence>
<proteinExistence type="predicted"/>
<evidence type="ECO:0000313" key="4">
    <source>
        <dbReference type="Proteomes" id="UP001445076"/>
    </source>
</evidence>
<name>A0AAW0X9Z9_CHEQU</name>
<protein>
    <recommendedName>
        <fullName evidence="5">PH domain-containing protein</fullName>
    </recommendedName>
</protein>
<evidence type="ECO:0000256" key="1">
    <source>
        <dbReference type="SAM" id="Coils"/>
    </source>
</evidence>